<reference evidence="3" key="1">
    <citation type="journal article" date="2019" name="Int. J. Syst. Evol. Microbiol.">
        <title>The Global Catalogue of Microorganisms (GCM) 10K type strain sequencing project: providing services to taxonomists for standard genome sequencing and annotation.</title>
        <authorList>
            <consortium name="The Broad Institute Genomics Platform"/>
            <consortium name="The Broad Institute Genome Sequencing Center for Infectious Disease"/>
            <person name="Wu L."/>
            <person name="Ma J."/>
        </authorList>
    </citation>
    <scope>NUCLEOTIDE SEQUENCE [LARGE SCALE GENOMIC DNA]</scope>
    <source>
        <strain evidence="3">CGMCC 1.12942</strain>
    </source>
</reference>
<dbReference type="Gene3D" id="2.60.120.40">
    <property type="match status" value="1"/>
</dbReference>
<feature type="transmembrane region" description="Helical" evidence="1">
    <location>
        <begin position="99"/>
        <end position="122"/>
    </location>
</feature>
<feature type="transmembrane region" description="Helical" evidence="1">
    <location>
        <begin position="165"/>
        <end position="187"/>
    </location>
</feature>
<proteinExistence type="predicted"/>
<keyword evidence="1" id="KW-1133">Transmembrane helix</keyword>
<keyword evidence="3" id="KW-1185">Reference proteome</keyword>
<comment type="caution">
    <text evidence="2">The sequence shown here is derived from an EMBL/GenBank/DDBJ whole genome shotgun (WGS) entry which is preliminary data.</text>
</comment>
<dbReference type="InterPro" id="IPR008983">
    <property type="entry name" value="Tumour_necrosis_fac-like_dom"/>
</dbReference>
<dbReference type="Proteomes" id="UP001596500">
    <property type="component" value="Unassembled WGS sequence"/>
</dbReference>
<accession>A0ABW2RKY3</accession>
<evidence type="ECO:0000313" key="3">
    <source>
        <dbReference type="Proteomes" id="UP001596500"/>
    </source>
</evidence>
<dbReference type="EMBL" id="JBHTBW010000032">
    <property type="protein sequence ID" value="MFC7441693.1"/>
    <property type="molecule type" value="Genomic_DNA"/>
</dbReference>
<evidence type="ECO:0000313" key="2">
    <source>
        <dbReference type="EMBL" id="MFC7441693.1"/>
    </source>
</evidence>
<sequence>MRAQHLCRKRKRCHRHIHHFKRRCKCKKIICCKPKRKVDRLRVVPAFGTAITDPALIFTDVLGIPAGPTPFTNFQPVVAENVIVENTGIRIQRRGCYEVGGAASIIVFVGLATLTAPLSIALTLNGTVIPGTETTLVATGGVLDVGVTFTTEIPERQIFLREGDLIDLTFIAGAAVAAVAVGITGVLGVGRVPNFNCGGNGFTNRFTDGFSDRFDPNRFCFPLKDCD</sequence>
<keyword evidence="1" id="KW-0812">Transmembrane</keyword>
<gene>
    <name evidence="2" type="ORF">ACFQNG_11270</name>
</gene>
<evidence type="ECO:0000256" key="1">
    <source>
        <dbReference type="SAM" id="Phobius"/>
    </source>
</evidence>
<protein>
    <submittedName>
        <fullName evidence="2">Uncharacterized protein</fullName>
    </submittedName>
</protein>
<dbReference type="RefSeq" id="WP_379865055.1">
    <property type="nucleotide sequence ID" value="NZ_JBHTBW010000032.1"/>
</dbReference>
<name>A0ABW2RKY3_9BACL</name>
<organism evidence="2 3">
    <name type="scientific">Laceyella putida</name>
    <dbReference type="NCBI Taxonomy" id="110101"/>
    <lineage>
        <taxon>Bacteria</taxon>
        <taxon>Bacillati</taxon>
        <taxon>Bacillota</taxon>
        <taxon>Bacilli</taxon>
        <taxon>Bacillales</taxon>
        <taxon>Thermoactinomycetaceae</taxon>
        <taxon>Laceyella</taxon>
    </lineage>
</organism>
<keyword evidence="1" id="KW-0472">Membrane</keyword>